<gene>
    <name evidence="2" type="ORF">AKAME5_000401700</name>
</gene>
<evidence type="ECO:0000256" key="1">
    <source>
        <dbReference type="SAM" id="MobiDB-lite"/>
    </source>
</evidence>
<feature type="non-terminal residue" evidence="2">
    <location>
        <position position="293"/>
    </location>
</feature>
<feature type="compositionally biased region" description="Acidic residues" evidence="1">
    <location>
        <begin position="282"/>
        <end position="293"/>
    </location>
</feature>
<accession>A0AAD3MCB1</accession>
<dbReference type="EMBL" id="BRZM01000010">
    <property type="protein sequence ID" value="GLD50884.1"/>
    <property type="molecule type" value="Genomic_DNA"/>
</dbReference>
<reference evidence="2" key="1">
    <citation type="submission" date="2022-08" db="EMBL/GenBank/DDBJ databases">
        <title>Genome sequencing of akame (Lates japonicus).</title>
        <authorList>
            <person name="Hashiguchi Y."/>
            <person name="Takahashi H."/>
        </authorList>
    </citation>
    <scope>NUCLEOTIDE SEQUENCE</scope>
    <source>
        <strain evidence="2">Kochi</strain>
    </source>
</reference>
<protein>
    <submittedName>
        <fullName evidence="2">Polyhomeotic-like protein 3</fullName>
    </submittedName>
</protein>
<evidence type="ECO:0000313" key="3">
    <source>
        <dbReference type="Proteomes" id="UP001279410"/>
    </source>
</evidence>
<name>A0AAD3MCB1_LATJO</name>
<feature type="compositionally biased region" description="Basic and acidic residues" evidence="1">
    <location>
        <begin position="189"/>
        <end position="205"/>
    </location>
</feature>
<feature type="region of interest" description="Disordered" evidence="1">
    <location>
        <begin position="1"/>
        <end position="30"/>
    </location>
</feature>
<organism evidence="2 3">
    <name type="scientific">Lates japonicus</name>
    <name type="common">Japanese lates</name>
    <dbReference type="NCBI Taxonomy" id="270547"/>
    <lineage>
        <taxon>Eukaryota</taxon>
        <taxon>Metazoa</taxon>
        <taxon>Chordata</taxon>
        <taxon>Craniata</taxon>
        <taxon>Vertebrata</taxon>
        <taxon>Euteleostomi</taxon>
        <taxon>Actinopterygii</taxon>
        <taxon>Neopterygii</taxon>
        <taxon>Teleostei</taxon>
        <taxon>Neoteleostei</taxon>
        <taxon>Acanthomorphata</taxon>
        <taxon>Carangaria</taxon>
        <taxon>Carangaria incertae sedis</taxon>
        <taxon>Centropomidae</taxon>
        <taxon>Lates</taxon>
    </lineage>
</organism>
<feature type="region of interest" description="Disordered" evidence="1">
    <location>
        <begin position="240"/>
        <end position="293"/>
    </location>
</feature>
<keyword evidence="3" id="KW-1185">Reference proteome</keyword>
<feature type="region of interest" description="Disordered" evidence="1">
    <location>
        <begin position="154"/>
        <end position="218"/>
    </location>
</feature>
<sequence length="293" mass="32909">PGKRGKRNGVSPEEGKMNALKSTEGQDTHNFKASSYRNAVMGLALAMSTVTQSGHHRWRISAHHHYHCHRPPPPAAALQQPPPLPPPILPAAARGSQLASSALASLPGSPDRILYHPRPHTPGRGLIRERAWSHSCISPLRLKGSWLIEDPEFSERRKRRRHMGRGGVTHGNEEEEDEPPVPMKTRLRKQAEREREREQEREQRMPETISVSDGEEDVDCPSLWNVEQVFSYINSLPDEGVKREEEGHWGWQGRGRQRCGEGMVVEAGEGGMRVEATPPTEIQEEETQGETLE</sequence>
<feature type="compositionally biased region" description="Low complexity" evidence="1">
    <location>
        <begin position="260"/>
        <end position="281"/>
    </location>
</feature>
<proteinExistence type="predicted"/>
<dbReference type="Proteomes" id="UP001279410">
    <property type="component" value="Unassembled WGS sequence"/>
</dbReference>
<dbReference type="AlphaFoldDB" id="A0AAD3MCB1"/>
<evidence type="ECO:0000313" key="2">
    <source>
        <dbReference type="EMBL" id="GLD50884.1"/>
    </source>
</evidence>
<comment type="caution">
    <text evidence="2">The sequence shown here is derived from an EMBL/GenBank/DDBJ whole genome shotgun (WGS) entry which is preliminary data.</text>
</comment>